<evidence type="ECO:0000313" key="3">
    <source>
        <dbReference type="Proteomes" id="UP000598297"/>
    </source>
</evidence>
<protein>
    <submittedName>
        <fullName evidence="2">Uncharacterized protein</fullName>
    </submittedName>
</protein>
<evidence type="ECO:0000313" key="2">
    <source>
        <dbReference type="EMBL" id="NBE51984.1"/>
    </source>
</evidence>
<sequence length="50" mass="5262">MWAARCSAACEVWPSAISHSPQYAESSQSAGTDAQAQSTGDELVHTKVLP</sequence>
<name>A0A964XK44_9ACTN</name>
<reference evidence="2" key="1">
    <citation type="submission" date="2020-01" db="EMBL/GenBank/DDBJ databases">
        <title>Whole-genome analyses of novel actinobacteria.</title>
        <authorList>
            <person name="Sahin N."/>
        </authorList>
    </citation>
    <scope>NUCLEOTIDE SEQUENCE</scope>
    <source>
        <strain evidence="2">YC537</strain>
    </source>
</reference>
<feature type="region of interest" description="Disordered" evidence="1">
    <location>
        <begin position="21"/>
        <end position="50"/>
    </location>
</feature>
<gene>
    <name evidence="2" type="ORF">GUY60_11220</name>
</gene>
<feature type="compositionally biased region" description="Polar residues" evidence="1">
    <location>
        <begin position="21"/>
        <end position="40"/>
    </location>
</feature>
<accession>A0A964XK44</accession>
<organism evidence="2 3">
    <name type="scientific">Streptomyces boluensis</name>
    <dbReference type="NCBI Taxonomy" id="1775135"/>
    <lineage>
        <taxon>Bacteria</taxon>
        <taxon>Bacillati</taxon>
        <taxon>Actinomycetota</taxon>
        <taxon>Actinomycetes</taxon>
        <taxon>Kitasatosporales</taxon>
        <taxon>Streptomycetaceae</taxon>
        <taxon>Streptomyces</taxon>
    </lineage>
</organism>
<comment type="caution">
    <text evidence="2">The sequence shown here is derived from an EMBL/GenBank/DDBJ whole genome shotgun (WGS) entry which is preliminary data.</text>
</comment>
<proteinExistence type="predicted"/>
<keyword evidence="3" id="KW-1185">Reference proteome</keyword>
<dbReference type="Proteomes" id="UP000598297">
    <property type="component" value="Unassembled WGS sequence"/>
</dbReference>
<evidence type="ECO:0000256" key="1">
    <source>
        <dbReference type="SAM" id="MobiDB-lite"/>
    </source>
</evidence>
<dbReference type="RefSeq" id="WP_161696489.1">
    <property type="nucleotide sequence ID" value="NZ_JAAAHS010000062.1"/>
</dbReference>
<dbReference type="EMBL" id="JAAAHS010000062">
    <property type="protein sequence ID" value="NBE51984.1"/>
    <property type="molecule type" value="Genomic_DNA"/>
</dbReference>
<dbReference type="AlphaFoldDB" id="A0A964XK44"/>